<evidence type="ECO:0000313" key="3">
    <source>
        <dbReference type="Proteomes" id="UP000666915"/>
    </source>
</evidence>
<evidence type="ECO:0000313" key="2">
    <source>
        <dbReference type="EMBL" id="MBO2443484.1"/>
    </source>
</evidence>
<accession>A0ABS3RD26</accession>
<gene>
    <name evidence="2" type="ORF">J4557_38760</name>
</gene>
<comment type="caution">
    <text evidence="2">The sequence shown here is derived from an EMBL/GenBank/DDBJ whole genome shotgun (WGS) entry which is preliminary data.</text>
</comment>
<dbReference type="RefSeq" id="WP_208271801.1">
    <property type="nucleotide sequence ID" value="NZ_BAAAGM010000029.1"/>
</dbReference>
<dbReference type="Pfam" id="PF09852">
    <property type="entry name" value="DUF2079"/>
    <property type="match status" value="1"/>
</dbReference>
<proteinExistence type="predicted"/>
<keyword evidence="1" id="KW-0472">Membrane</keyword>
<dbReference type="EMBL" id="JAGEOK010000034">
    <property type="protein sequence ID" value="MBO2443484.1"/>
    <property type="molecule type" value="Genomic_DNA"/>
</dbReference>
<reference evidence="2 3" key="1">
    <citation type="submission" date="2021-03" db="EMBL/GenBank/DDBJ databases">
        <authorList>
            <person name="Kanchanasin P."/>
            <person name="Saeng-In P."/>
            <person name="Phongsopitanun W."/>
            <person name="Yuki M."/>
            <person name="Kudo T."/>
            <person name="Ohkuma M."/>
            <person name="Tanasupawat S."/>
        </authorList>
    </citation>
    <scope>NUCLEOTIDE SEQUENCE [LARGE SCALE GENOMIC DNA]</scope>
    <source>
        <strain evidence="2 3">L46</strain>
    </source>
</reference>
<organism evidence="2 3">
    <name type="scientific">Actinomadura nitritigenes</name>
    <dbReference type="NCBI Taxonomy" id="134602"/>
    <lineage>
        <taxon>Bacteria</taxon>
        <taxon>Bacillati</taxon>
        <taxon>Actinomycetota</taxon>
        <taxon>Actinomycetes</taxon>
        <taxon>Streptosporangiales</taxon>
        <taxon>Thermomonosporaceae</taxon>
        <taxon>Actinomadura</taxon>
    </lineage>
</organism>
<keyword evidence="1" id="KW-1133">Transmembrane helix</keyword>
<feature type="transmembrane region" description="Helical" evidence="1">
    <location>
        <begin position="313"/>
        <end position="332"/>
    </location>
</feature>
<protein>
    <submittedName>
        <fullName evidence="2">DUF2079 domain-containing protein</fullName>
    </submittedName>
</protein>
<dbReference type="InterPro" id="IPR018650">
    <property type="entry name" value="STSV1_Orf64"/>
</dbReference>
<keyword evidence="1" id="KW-0812">Transmembrane</keyword>
<evidence type="ECO:0000256" key="1">
    <source>
        <dbReference type="SAM" id="Phobius"/>
    </source>
</evidence>
<feature type="transmembrane region" description="Helical" evidence="1">
    <location>
        <begin position="277"/>
        <end position="301"/>
    </location>
</feature>
<name>A0ABS3RD26_9ACTN</name>
<feature type="transmembrane region" description="Helical" evidence="1">
    <location>
        <begin position="205"/>
        <end position="227"/>
    </location>
</feature>
<dbReference type="Proteomes" id="UP000666915">
    <property type="component" value="Unassembled WGS sequence"/>
</dbReference>
<sequence length="491" mass="53393">MKVFYGALAVARGVICSPCSWLVATAAFSYCLVGLSRQQNVLTAACDLGIFDQAVHGWAMRGFPEVPIKGPGFHHWGDHFMPLFALLAPLYWIRDAPQTLIIAGHVLLASSGIPVYRTVRRLLGDRPAAYLTAAYLTSFGLLNDVGYDVHETIFSATLLAWALERALAGRWSTACAFACATMLAKEDMGATVFMFGVLAMAYRKWRHALVLLLAGPLVLITTVRVIIPHFRGGSYPHYDYLGLGGSTNLEEFGRYVITHPAITAFTLFDNSTKLTTWVLLLIPFGLGALRSPVVLLTLPTLAERMLSTKPAMWAWTLHYSTVLMVILVIGMADGLARMRRRNDSAPTPGAALVRGGLVRGGLVRVATSRWPELALAVVLMVAVSPATPLRSWLSGGTTRSASYRQAVQQAIAHVPTGVTVQVSNYLLPQIPRGNRAILIGEGKEDANWSIIDVHSRTCAGRPEADNLDGLRIQGFTSVYEKSGIIVLRRAP</sequence>
<keyword evidence="3" id="KW-1185">Reference proteome</keyword>